<name>A0A9P1E803_CUSEU</name>
<dbReference type="SUPFAM" id="SSF50249">
    <property type="entry name" value="Nucleic acid-binding proteins"/>
    <property type="match status" value="1"/>
</dbReference>
<dbReference type="CDD" id="cd04481">
    <property type="entry name" value="RPA1_DBD_B_like"/>
    <property type="match status" value="1"/>
</dbReference>
<organism evidence="1 2">
    <name type="scientific">Cuscuta europaea</name>
    <name type="common">European dodder</name>
    <dbReference type="NCBI Taxonomy" id="41803"/>
    <lineage>
        <taxon>Eukaryota</taxon>
        <taxon>Viridiplantae</taxon>
        <taxon>Streptophyta</taxon>
        <taxon>Embryophyta</taxon>
        <taxon>Tracheophyta</taxon>
        <taxon>Spermatophyta</taxon>
        <taxon>Magnoliopsida</taxon>
        <taxon>eudicotyledons</taxon>
        <taxon>Gunneridae</taxon>
        <taxon>Pentapetalae</taxon>
        <taxon>asterids</taxon>
        <taxon>lamiids</taxon>
        <taxon>Solanales</taxon>
        <taxon>Convolvulaceae</taxon>
        <taxon>Cuscuteae</taxon>
        <taxon>Cuscuta</taxon>
        <taxon>Cuscuta subgen. Cuscuta</taxon>
    </lineage>
</organism>
<gene>
    <name evidence="1" type="ORF">CEURO_LOCUS9210</name>
</gene>
<sequence length="143" mass="16409">MMKTVKNGATKLLEIPFADEQNNVITCTLFGEMINQYEAYKKSSTSPTILVLQCFRARNYQGGIYVSNVHDVSKLIVNGEHQDVMEFRERLPPPLLPVKKLLLLQPSHTHHNPLLMTSVMEMSDWKVLRTCLKLKRMVGTGHW</sequence>
<proteinExistence type="predicted"/>
<dbReference type="InterPro" id="IPR012340">
    <property type="entry name" value="NA-bd_OB-fold"/>
</dbReference>
<protein>
    <submittedName>
        <fullName evidence="1">Uncharacterized protein</fullName>
    </submittedName>
</protein>
<keyword evidence="2" id="KW-1185">Reference proteome</keyword>
<accession>A0A9P1E803</accession>
<dbReference type="Gene3D" id="2.40.50.140">
    <property type="entry name" value="Nucleic acid-binding proteins"/>
    <property type="match status" value="1"/>
</dbReference>
<dbReference type="Proteomes" id="UP001152484">
    <property type="component" value="Unassembled WGS sequence"/>
</dbReference>
<reference evidence="1" key="1">
    <citation type="submission" date="2022-07" db="EMBL/GenBank/DDBJ databases">
        <authorList>
            <person name="Macas J."/>
            <person name="Novak P."/>
            <person name="Neumann P."/>
        </authorList>
    </citation>
    <scope>NUCLEOTIDE SEQUENCE</scope>
</reference>
<comment type="caution">
    <text evidence="1">The sequence shown here is derived from an EMBL/GenBank/DDBJ whole genome shotgun (WGS) entry which is preliminary data.</text>
</comment>
<dbReference type="EMBL" id="CAMAPE010000018">
    <property type="protein sequence ID" value="CAH9085029.1"/>
    <property type="molecule type" value="Genomic_DNA"/>
</dbReference>
<evidence type="ECO:0000313" key="2">
    <source>
        <dbReference type="Proteomes" id="UP001152484"/>
    </source>
</evidence>
<evidence type="ECO:0000313" key="1">
    <source>
        <dbReference type="EMBL" id="CAH9085029.1"/>
    </source>
</evidence>
<dbReference type="AlphaFoldDB" id="A0A9P1E803"/>